<dbReference type="GO" id="GO:0030163">
    <property type="term" value="P:protein catabolic process"/>
    <property type="evidence" value="ECO:0007669"/>
    <property type="project" value="InterPro"/>
</dbReference>
<dbReference type="Gene3D" id="1.10.8.60">
    <property type="match status" value="1"/>
</dbReference>
<dbReference type="PANTHER" id="PTHR10046">
    <property type="entry name" value="ATP DEPENDENT LON PROTEASE FAMILY MEMBER"/>
    <property type="match status" value="1"/>
</dbReference>
<feature type="active site" evidence="2">
    <location>
        <position position="638"/>
    </location>
</feature>
<accession>A0A2M8EIA7</accession>
<comment type="caution">
    <text evidence="4">The sequence shown here is derived from an EMBL/GenBank/DDBJ whole genome shotgun (WGS) entry which is preliminary data.</text>
</comment>
<dbReference type="Pfam" id="PF20436">
    <property type="entry name" value="LonB_AAA-LID"/>
    <property type="match status" value="1"/>
</dbReference>
<sequence>MRELQVEQLRRVCDPDSFPFQTTDELPSPELGMIINQDRAREAIERALGVEAPGFNAYVVGRPGVGRRTLVERILERLTPTRSTPNDACLVYNFGDPWMPKVIFLPAGEGRKFAAQMAAFTQEIKPLITSVVEDFEDKVNAEIEQLVGEFREEAAQFGYVLQRDRQGRLGLAVDQELPLEERPEETPPPELQQRFLRLALKCEEIRQKAAREAEASNRDLIKQMVISRLEPLRASYGAVVEDFLGKVASDIAENYTAFLEREPDLLPRIFGRYKIFMEKESDTLQYRYEINVLVDHTETSGAPVVFESHPTYSNLVGSIEHIFRYGTWETDHTHVRPGAFHRANGGFLILEVLDLLRQAFAYDALKRALKTGELCIEPIGAEYSLFQTRSLKPEPIPLNVKVILLGEPLLFGLLAEADPEFKDLFKIRAEFEIEMERTPRTERDYADFIRIRQEQAGILPFDREATAEVAEYGSRLAGDQRKLSLRFGLINDLLQEASFVANQRGHPYVVVEDVHRALGARVYRLNYIEEKIRERIAEGTLLIDVDGEEIGQVNGLAINAVDEEYQFGVPQRITAQTFAGQEGVVDILREVKMGGPIHSKGVLILSGYLGGKYAQEAPLSLSASLTFEQTYGLVEGDSASAAELFALISSLSGVPLKQGIAVTGSVNQYGQIQPAGGITEKIEGFFDTCRIKGSADEQGVIIPTANVANLMLRKDVIEAVARGEFHIWAIGTVDEGLELLTDMPADEVHREATDKLDFYAKAMGPPGIIGRLRRLLR</sequence>
<keyword evidence="2" id="KW-0378">Hydrolase</keyword>
<comment type="catalytic activity">
    <reaction evidence="2">
        <text>Hydrolysis of proteins in presence of ATP.</text>
        <dbReference type="EC" id="3.4.21.53"/>
    </reaction>
</comment>
<dbReference type="InterPro" id="IPR046844">
    <property type="entry name" value="Lon-like_helical"/>
</dbReference>
<dbReference type="GO" id="GO:0004176">
    <property type="term" value="F:ATP-dependent peptidase activity"/>
    <property type="evidence" value="ECO:0007669"/>
    <property type="project" value="UniProtKB-UniRule"/>
</dbReference>
<dbReference type="InterPro" id="IPR014721">
    <property type="entry name" value="Ribsml_uS5_D2-typ_fold_subgr"/>
</dbReference>
<evidence type="ECO:0000259" key="3">
    <source>
        <dbReference type="PROSITE" id="PS51786"/>
    </source>
</evidence>
<organism evidence="4 5">
    <name type="scientific">candidate division WWE3 bacterium CG_4_9_14_0_2_um_filter_48_10</name>
    <dbReference type="NCBI Taxonomy" id="1975078"/>
    <lineage>
        <taxon>Bacteria</taxon>
        <taxon>Katanobacteria</taxon>
    </lineage>
</organism>
<keyword evidence="1 2" id="KW-0645">Protease</keyword>
<dbReference type="SUPFAM" id="SSF54211">
    <property type="entry name" value="Ribosomal protein S5 domain 2-like"/>
    <property type="match status" value="1"/>
</dbReference>
<evidence type="ECO:0000313" key="5">
    <source>
        <dbReference type="Proteomes" id="UP000228781"/>
    </source>
</evidence>
<dbReference type="GO" id="GO:0005524">
    <property type="term" value="F:ATP binding"/>
    <property type="evidence" value="ECO:0007669"/>
    <property type="project" value="InterPro"/>
</dbReference>
<gene>
    <name evidence="4" type="ORF">CO059_02830</name>
</gene>
<dbReference type="Gene3D" id="3.40.50.300">
    <property type="entry name" value="P-loop containing nucleotide triphosphate hydrolases"/>
    <property type="match status" value="2"/>
</dbReference>
<feature type="domain" description="Lon proteolytic" evidence="3">
    <location>
        <begin position="547"/>
        <end position="743"/>
    </location>
</feature>
<dbReference type="InterPro" id="IPR027417">
    <property type="entry name" value="P-loop_NTPase"/>
</dbReference>
<keyword evidence="2" id="KW-0720">Serine protease</keyword>
<evidence type="ECO:0000256" key="1">
    <source>
        <dbReference type="ARBA" id="ARBA00022670"/>
    </source>
</evidence>
<dbReference type="InterPro" id="IPR046843">
    <property type="entry name" value="LonB_AAA-LID"/>
</dbReference>
<dbReference type="Pfam" id="PF13654">
    <property type="entry name" value="AAA_32"/>
    <property type="match status" value="1"/>
</dbReference>
<dbReference type="AlphaFoldDB" id="A0A2M8EIA7"/>
<evidence type="ECO:0000256" key="2">
    <source>
        <dbReference type="PROSITE-ProRule" id="PRU01122"/>
    </source>
</evidence>
<dbReference type="PRINTS" id="PR00830">
    <property type="entry name" value="ENDOLAPTASE"/>
</dbReference>
<proteinExistence type="inferred from homology"/>
<dbReference type="InterPro" id="IPR008269">
    <property type="entry name" value="Lon_proteolytic"/>
</dbReference>
<dbReference type="PROSITE" id="PS51786">
    <property type="entry name" value="LON_PROTEOLYTIC"/>
    <property type="match status" value="1"/>
</dbReference>
<dbReference type="EC" id="3.4.21.53" evidence="2"/>
<dbReference type="InterPro" id="IPR027065">
    <property type="entry name" value="Lon_Prtase"/>
</dbReference>
<dbReference type="Pfam" id="PF20437">
    <property type="entry name" value="LonC_helical"/>
    <property type="match status" value="1"/>
</dbReference>
<dbReference type="GO" id="GO:0006508">
    <property type="term" value="P:proteolysis"/>
    <property type="evidence" value="ECO:0007669"/>
    <property type="project" value="UniProtKB-KW"/>
</dbReference>
<dbReference type="InterPro" id="IPR020568">
    <property type="entry name" value="Ribosomal_Su5_D2-typ_SF"/>
</dbReference>
<dbReference type="Gene3D" id="3.30.230.10">
    <property type="match status" value="1"/>
</dbReference>
<dbReference type="SUPFAM" id="SSF52540">
    <property type="entry name" value="P-loop containing nucleoside triphosphate hydrolases"/>
    <property type="match status" value="1"/>
</dbReference>
<dbReference type="Proteomes" id="UP000228781">
    <property type="component" value="Unassembled WGS sequence"/>
</dbReference>
<evidence type="ECO:0000313" key="4">
    <source>
        <dbReference type="EMBL" id="PJC22158.1"/>
    </source>
</evidence>
<dbReference type="InterPro" id="IPR041699">
    <property type="entry name" value="AAA_32"/>
</dbReference>
<dbReference type="Pfam" id="PF05362">
    <property type="entry name" value="Lon_C"/>
    <property type="match status" value="1"/>
</dbReference>
<protein>
    <recommendedName>
        <fullName evidence="2">endopeptidase La</fullName>
        <ecNumber evidence="2">3.4.21.53</ecNumber>
    </recommendedName>
</protein>
<reference evidence="5" key="1">
    <citation type="submission" date="2017-09" db="EMBL/GenBank/DDBJ databases">
        <title>Depth-based differentiation of microbial function through sediment-hosted aquifers and enrichment of novel symbionts in the deep terrestrial subsurface.</title>
        <authorList>
            <person name="Probst A.J."/>
            <person name="Ladd B."/>
            <person name="Jarett J.K."/>
            <person name="Geller-Mcgrath D.E."/>
            <person name="Sieber C.M.K."/>
            <person name="Emerson J.B."/>
            <person name="Anantharaman K."/>
            <person name="Thomas B.C."/>
            <person name="Malmstrom R."/>
            <person name="Stieglmeier M."/>
            <person name="Klingl A."/>
            <person name="Woyke T."/>
            <person name="Ryan C.M."/>
            <person name="Banfield J.F."/>
        </authorList>
    </citation>
    <scope>NUCLEOTIDE SEQUENCE [LARGE SCALE GENOMIC DNA]</scope>
</reference>
<name>A0A2M8EIA7_UNCKA</name>
<dbReference type="GO" id="GO:0004252">
    <property type="term" value="F:serine-type endopeptidase activity"/>
    <property type="evidence" value="ECO:0007669"/>
    <property type="project" value="UniProtKB-UniRule"/>
</dbReference>
<feature type="active site" evidence="2">
    <location>
        <position position="681"/>
    </location>
</feature>
<dbReference type="EMBL" id="PFSK01000042">
    <property type="protein sequence ID" value="PJC22158.1"/>
    <property type="molecule type" value="Genomic_DNA"/>
</dbReference>
<comment type="similarity">
    <text evidence="2">Belongs to the peptidase S16 family.</text>
</comment>